<accession>A0A4P9XWP1</accession>
<evidence type="ECO:0000313" key="2">
    <source>
        <dbReference type="EMBL" id="RKP10432.1"/>
    </source>
</evidence>
<proteinExistence type="predicted"/>
<name>A0A4P9XWP1_9FUNG</name>
<dbReference type="STRING" id="78915.A0A4P9XWP1"/>
<evidence type="ECO:0000259" key="1">
    <source>
        <dbReference type="Pfam" id="PF20649"/>
    </source>
</evidence>
<dbReference type="Proteomes" id="UP000271241">
    <property type="component" value="Unassembled WGS sequence"/>
</dbReference>
<dbReference type="InterPro" id="IPR048485">
    <property type="entry name" value="COG5_helical"/>
</dbReference>
<reference evidence="3" key="1">
    <citation type="journal article" date="2018" name="Nat. Microbiol.">
        <title>Leveraging single-cell genomics to expand the fungal tree of life.</title>
        <authorList>
            <person name="Ahrendt S.R."/>
            <person name="Quandt C.A."/>
            <person name="Ciobanu D."/>
            <person name="Clum A."/>
            <person name="Salamov A."/>
            <person name="Andreopoulos B."/>
            <person name="Cheng J.F."/>
            <person name="Woyke T."/>
            <person name="Pelin A."/>
            <person name="Henrissat B."/>
            <person name="Reynolds N.K."/>
            <person name="Benny G.L."/>
            <person name="Smith M.E."/>
            <person name="James T.Y."/>
            <person name="Grigoriev I.V."/>
        </authorList>
    </citation>
    <scope>NUCLEOTIDE SEQUENCE [LARGE SCALE GENOMIC DNA]</scope>
    <source>
        <strain evidence="3">RSA 1356</strain>
    </source>
</reference>
<dbReference type="EMBL" id="KZ992453">
    <property type="protein sequence ID" value="RKP10432.1"/>
    <property type="molecule type" value="Genomic_DNA"/>
</dbReference>
<evidence type="ECO:0000313" key="3">
    <source>
        <dbReference type="Proteomes" id="UP000271241"/>
    </source>
</evidence>
<protein>
    <recommendedName>
        <fullName evidence="1">Conserved oligomeric Golgi complex subunit 5 helical domain-containing protein</fullName>
    </recommendedName>
</protein>
<dbReference type="OrthoDB" id="18786at2759"/>
<organism evidence="2 3">
    <name type="scientific">Thamnocephalis sphaerospora</name>
    <dbReference type="NCBI Taxonomy" id="78915"/>
    <lineage>
        <taxon>Eukaryota</taxon>
        <taxon>Fungi</taxon>
        <taxon>Fungi incertae sedis</taxon>
        <taxon>Zoopagomycota</taxon>
        <taxon>Zoopagomycotina</taxon>
        <taxon>Zoopagomycetes</taxon>
        <taxon>Zoopagales</taxon>
        <taxon>Sigmoideomycetaceae</taxon>
        <taxon>Thamnocephalis</taxon>
    </lineage>
</organism>
<dbReference type="GO" id="GO:0006891">
    <property type="term" value="P:intra-Golgi vesicle-mediated transport"/>
    <property type="evidence" value="ECO:0007669"/>
    <property type="project" value="InterPro"/>
</dbReference>
<dbReference type="Pfam" id="PF20649">
    <property type="entry name" value="COG5_C"/>
    <property type="match status" value="1"/>
</dbReference>
<dbReference type="PANTHER" id="PTHR13228:SF3">
    <property type="entry name" value="CONSERVED OLIGOMERIC GOLGI COMPLEX SUBUNIT 5"/>
    <property type="match status" value="1"/>
</dbReference>
<feature type="domain" description="Conserved oligomeric Golgi complex subunit 5 helical" evidence="1">
    <location>
        <begin position="115"/>
        <end position="319"/>
    </location>
</feature>
<gene>
    <name evidence="2" type="ORF">THASP1DRAFT_27804</name>
</gene>
<sequence>MSQPDDSTVAEAAAIPEIYDPLEELLAAETDAEASAAECSRMHARIQEQRDAFAEKLKQLERACAASDLLRDVIAFLRLAQQLDSIGADATPAAVADAAVMLGQLDILLKESRMDGVVVVEKERQRATRVDAAVREIASTLLAEGLSSQNQAQIGDALLIYWNLGTLSSCIEELVQTRLAGLYNKLKQILGLSSAFQDSGSGSGSAAGYRTFGLDEFWTQISDWMDAIERANGEVSGLQAALLRKRDPVSGQTLQQLMSKVGLEHEHDASLVEMFWQKLSLEIKRELEMAAAESAGTRRIFDALCTGYPRVLRMLNTLFSGIAEQGGVEFNPELPGHEAKLLLDSMAAVEDAYVRRCRVSASITGWRLIKRSMWLSGAGAARSELDIIKFDSRLAKRIIQAGAAVVLQCKDKAMQLLRAPDAFEIGQGLCTPAQQGNIAVANAVYALSVELDALRRDFVDTVPELQEIELVEIVLLVSRPMLWAFRVTLEDVLSKMHDQLAGTGTGRTARFNDHANCSAYLDEFGRKLTHLQREYLARFQCGSLAKEWMRSLLEQLIMAFLRQASLVHPLDEAKRLRLAADATQLEFYVSHVASANSQKLPELGKTYHALRAFRPLLFADVEELQSRSDVLAVPPLLRLHQLLAHAHGQIGMPHELLGISLDAYIERISETPAETLLQEILSKAKQAVQARDPDGSDTALAQLMMGADRICHPSPPSSSQQ</sequence>
<dbReference type="InterPro" id="IPR019465">
    <property type="entry name" value="Cog5"/>
</dbReference>
<dbReference type="PANTHER" id="PTHR13228">
    <property type="entry name" value="CONSERVED OLIGOMERIC GOLGI COMPLEX COMPONENT 5"/>
    <property type="match status" value="1"/>
</dbReference>
<dbReference type="GO" id="GO:0017119">
    <property type="term" value="C:Golgi transport complex"/>
    <property type="evidence" value="ECO:0007669"/>
    <property type="project" value="InterPro"/>
</dbReference>
<keyword evidence="3" id="KW-1185">Reference proteome</keyword>
<dbReference type="AlphaFoldDB" id="A0A4P9XWP1"/>